<keyword evidence="7" id="KW-0143">Chaperone</keyword>
<proteinExistence type="inferred from homology"/>
<evidence type="ECO:0000313" key="10">
    <source>
        <dbReference type="Proteomes" id="UP001202479"/>
    </source>
</evidence>
<keyword evidence="7" id="KW-0496">Mitochondrion</keyword>
<protein>
    <recommendedName>
        <fullName evidence="7">Mitochondrial import inner membrane translocase subunit</fullName>
    </recommendedName>
</protein>
<dbReference type="RefSeq" id="XP_049178618.1">
    <property type="nucleotide sequence ID" value="XM_049325760.1"/>
</dbReference>
<dbReference type="GO" id="GO:0015031">
    <property type="term" value="P:protein transport"/>
    <property type="evidence" value="ECO:0007669"/>
    <property type="project" value="UniProtKB-KW"/>
</dbReference>
<reference evidence="9" key="1">
    <citation type="journal article" date="2022" name="DNA Res.">
        <title>Genome analysis of five recently described species of the CUG-Ser clade uncovers Candida theae as a new hybrid lineage with pathogenic potential in the Candida parapsilosis species complex.</title>
        <authorList>
            <person name="Mixao V."/>
            <person name="Del Olmo V."/>
            <person name="Hegedusova E."/>
            <person name="Saus E."/>
            <person name="Pryszcz L."/>
            <person name="Cillingova A."/>
            <person name="Nosek J."/>
            <person name="Gabaldon T."/>
        </authorList>
    </citation>
    <scope>NUCLEOTIDE SEQUENCE</scope>
    <source>
        <strain evidence="9">CBS 10844</strain>
    </source>
</reference>
<comment type="function">
    <text evidence="7">Mitochondrial intermembrane chaperone that participates in the import and insertion of some multi-pass transmembrane proteins into the mitochondrial inner membrane. Also required for the transfer of beta-barrel precursors from the TOM complex to the sorting and assembly machinery (SAM complex) of the outer membrane. Acts as a chaperone-like protein that protects the hydrophobic precursors from aggregation and guide them through the mitochondrial intermembrane space.</text>
</comment>
<dbReference type="InterPro" id="IPR035427">
    <property type="entry name" value="Tim10-like_dom_sf"/>
</dbReference>
<dbReference type="Pfam" id="PF02953">
    <property type="entry name" value="zf-Tim10_DDP"/>
    <property type="match status" value="1"/>
</dbReference>
<gene>
    <name evidence="9" type="ORF">KGF56_004332</name>
</gene>
<evidence type="ECO:0000256" key="1">
    <source>
        <dbReference type="ARBA" id="ARBA00006720"/>
    </source>
</evidence>
<keyword evidence="4 7" id="KW-0811">Translocation</keyword>
<name>A0AAI9WW74_9ASCO</name>
<feature type="domain" description="Tim10-like" evidence="8">
    <location>
        <begin position="25"/>
        <end position="89"/>
    </location>
</feature>
<comment type="domain">
    <text evidence="7">The twin CX3C motif contains 4 conserved Cys residues that form 2 disulfide bonds in the mitochondrial intermembrane space.</text>
</comment>
<keyword evidence="10" id="KW-1185">Reference proteome</keyword>
<evidence type="ECO:0000256" key="4">
    <source>
        <dbReference type="ARBA" id="ARBA00023010"/>
    </source>
</evidence>
<keyword evidence="5" id="KW-0472">Membrane</keyword>
<dbReference type="GO" id="GO:0005743">
    <property type="term" value="C:mitochondrial inner membrane"/>
    <property type="evidence" value="ECO:0007669"/>
    <property type="project" value="UniProtKB-SubCell"/>
</dbReference>
<comment type="similarity">
    <text evidence="1 7">Belongs to the small Tim family.</text>
</comment>
<keyword evidence="6 7" id="KW-1015">Disulfide bond</keyword>
<dbReference type="Gene3D" id="1.10.287.810">
    <property type="entry name" value="Mitochondrial import inner membrane translocase subunit tim13 like domains"/>
    <property type="match status" value="1"/>
</dbReference>
<evidence type="ECO:0000256" key="2">
    <source>
        <dbReference type="ARBA" id="ARBA00022792"/>
    </source>
</evidence>
<comment type="caution">
    <text evidence="9">The sequence shown here is derived from an EMBL/GenBank/DDBJ whole genome shotgun (WGS) entry which is preliminary data.</text>
</comment>
<evidence type="ECO:0000256" key="5">
    <source>
        <dbReference type="ARBA" id="ARBA00023136"/>
    </source>
</evidence>
<accession>A0AAI9WW74</accession>
<sequence length="90" mass="10140">MMSSSLNSAALSSIDDKTRNELMSFVQAEQAKSKVQTAIHGYTDLCFKKCNKDKPITSAKLDLQEEQCLMNCLNRFLDTHIKVVEALQNK</sequence>
<keyword evidence="7" id="KW-0813">Transport</keyword>
<comment type="subcellular location">
    <subcellularLocation>
        <location evidence="7">Mitochondrion inner membrane</location>
        <topology evidence="7">Peripheral membrane protein</topology>
        <orientation evidence="7">Intermembrane side</orientation>
    </subcellularLocation>
</comment>
<dbReference type="AlphaFoldDB" id="A0AAI9WW74"/>
<dbReference type="InterPro" id="IPR004217">
    <property type="entry name" value="Tim10-like"/>
</dbReference>
<comment type="subunit">
    <text evidence="7">Heterohexamer.</text>
</comment>
<keyword evidence="3 7" id="KW-0653">Protein transport</keyword>
<evidence type="ECO:0000256" key="3">
    <source>
        <dbReference type="ARBA" id="ARBA00022927"/>
    </source>
</evidence>
<evidence type="ECO:0000313" key="9">
    <source>
        <dbReference type="EMBL" id="KAI3402871.1"/>
    </source>
</evidence>
<dbReference type="EMBL" id="JAHUZD010000140">
    <property type="protein sequence ID" value="KAI3402871.1"/>
    <property type="molecule type" value="Genomic_DNA"/>
</dbReference>
<dbReference type="GeneID" id="73381947"/>
<evidence type="ECO:0000256" key="7">
    <source>
        <dbReference type="RuleBase" id="RU367043"/>
    </source>
</evidence>
<evidence type="ECO:0000256" key="6">
    <source>
        <dbReference type="ARBA" id="ARBA00023157"/>
    </source>
</evidence>
<organism evidence="9 10">
    <name type="scientific">Candida oxycetoniae</name>
    <dbReference type="NCBI Taxonomy" id="497107"/>
    <lineage>
        <taxon>Eukaryota</taxon>
        <taxon>Fungi</taxon>
        <taxon>Dikarya</taxon>
        <taxon>Ascomycota</taxon>
        <taxon>Saccharomycotina</taxon>
        <taxon>Pichiomycetes</taxon>
        <taxon>Debaryomycetaceae</taxon>
        <taxon>Candida/Lodderomyces clade</taxon>
        <taxon>Candida</taxon>
    </lineage>
</organism>
<dbReference type="SUPFAM" id="SSF144122">
    <property type="entry name" value="Tim10-like"/>
    <property type="match status" value="1"/>
</dbReference>
<evidence type="ECO:0000259" key="8">
    <source>
        <dbReference type="Pfam" id="PF02953"/>
    </source>
</evidence>
<keyword evidence="2 7" id="KW-0999">Mitochondrion inner membrane</keyword>
<dbReference type="Proteomes" id="UP001202479">
    <property type="component" value="Unassembled WGS sequence"/>
</dbReference>